<reference evidence="2 3" key="1">
    <citation type="submission" date="2019-07" db="EMBL/GenBank/DDBJ databases">
        <title>Genomes of Cafeteria roenbergensis.</title>
        <authorList>
            <person name="Fischer M.G."/>
            <person name="Hackl T."/>
            <person name="Roman M."/>
        </authorList>
    </citation>
    <scope>NUCLEOTIDE SEQUENCE [LARGE SCALE GENOMIC DNA]</scope>
    <source>
        <strain evidence="2 3">BVI</strain>
    </source>
</reference>
<evidence type="ECO:0000313" key="3">
    <source>
        <dbReference type="Proteomes" id="UP000323011"/>
    </source>
</evidence>
<protein>
    <recommendedName>
        <fullName evidence="1">PX domain-containing protein</fullName>
    </recommendedName>
</protein>
<comment type="caution">
    <text evidence="2">The sequence shown here is derived from an EMBL/GenBank/DDBJ whole genome shotgun (WGS) entry which is preliminary data.</text>
</comment>
<proteinExistence type="predicted"/>
<dbReference type="GO" id="GO:0035091">
    <property type="term" value="F:phosphatidylinositol binding"/>
    <property type="evidence" value="ECO:0007669"/>
    <property type="project" value="InterPro"/>
</dbReference>
<dbReference type="SUPFAM" id="SSF64268">
    <property type="entry name" value="PX domain"/>
    <property type="match status" value="1"/>
</dbReference>
<dbReference type="PROSITE" id="PS50195">
    <property type="entry name" value="PX"/>
    <property type="match status" value="1"/>
</dbReference>
<gene>
    <name evidence="2" type="ORF">FNF29_00489</name>
</gene>
<accession>A0A5A8CXH0</accession>
<organism evidence="2 3">
    <name type="scientific">Cafeteria roenbergensis</name>
    <name type="common">Marine flagellate</name>
    <dbReference type="NCBI Taxonomy" id="33653"/>
    <lineage>
        <taxon>Eukaryota</taxon>
        <taxon>Sar</taxon>
        <taxon>Stramenopiles</taxon>
        <taxon>Bigyra</taxon>
        <taxon>Opalozoa</taxon>
        <taxon>Bicosoecida</taxon>
        <taxon>Cafeteriaceae</taxon>
        <taxon>Cafeteria</taxon>
    </lineage>
</organism>
<keyword evidence="3" id="KW-1185">Reference proteome</keyword>
<dbReference type="Proteomes" id="UP000323011">
    <property type="component" value="Unassembled WGS sequence"/>
</dbReference>
<evidence type="ECO:0000259" key="1">
    <source>
        <dbReference type="PROSITE" id="PS50195"/>
    </source>
</evidence>
<dbReference type="Gene3D" id="3.30.1520.10">
    <property type="entry name" value="Phox-like domain"/>
    <property type="match status" value="1"/>
</dbReference>
<name>A0A5A8CXH0_CAFRO</name>
<dbReference type="EMBL" id="VLTN01000002">
    <property type="protein sequence ID" value="KAA0157137.1"/>
    <property type="molecule type" value="Genomic_DNA"/>
</dbReference>
<dbReference type="InterPro" id="IPR001683">
    <property type="entry name" value="PX_dom"/>
</dbReference>
<feature type="domain" description="PX" evidence="1">
    <location>
        <begin position="14"/>
        <end position="263"/>
    </location>
</feature>
<dbReference type="InterPro" id="IPR036871">
    <property type="entry name" value="PX_dom_sf"/>
</dbReference>
<evidence type="ECO:0000313" key="2">
    <source>
        <dbReference type="EMBL" id="KAA0157137.1"/>
    </source>
</evidence>
<sequence>MTGRDSLRERFEMCDVDASVTSARMRGGARGSVVEYIVVVSLRGVALRRTASIVADRLKGVPASSFALRRRPDDVQQALLLLTGASALPASLAARPRAGSAAAAGGERGSARLAPRAVSADPSVHAAGAAHMAVADTMHFAVCRRYSEFAKLDAGIRAMLTRPYGLVGREAAEVLAQGSSKRKATIRRAAETAAARALARLPALPPRTWWRTTEPGFVSRRRAALAEYLSGLLKQVVGRSSMAPGFNATPELDAIFLEPKPRPDDLGMVPCFARFLSCVIRGAHSSRRPRGYVRGLARASLERMLEEAVLPPGAVALADGAMSTGTRSAIGAVPAAFMDGGGHLLEPLAEEEDCDTAQAHRPARLRAP</sequence>
<dbReference type="AlphaFoldDB" id="A0A5A8CXH0"/>